<dbReference type="InterPro" id="IPR050259">
    <property type="entry name" value="SDR"/>
</dbReference>
<evidence type="ECO:0000256" key="4">
    <source>
        <dbReference type="ARBA" id="ARBA00023002"/>
    </source>
</evidence>
<keyword evidence="8" id="KW-0444">Lipid biosynthesis</keyword>
<comment type="pathway">
    <text evidence="8">Lipid metabolism; fatty acid biosynthesis.</text>
</comment>
<dbReference type="PRINTS" id="PR00080">
    <property type="entry name" value="SDRFAMILY"/>
</dbReference>
<dbReference type="GO" id="GO:0004316">
    <property type="term" value="F:3-oxoacyl-[acyl-carrier-protein] reductase (NADPH) activity"/>
    <property type="evidence" value="ECO:0007669"/>
    <property type="project" value="UniProtKB-UniRule"/>
</dbReference>
<sequence>MDAPKTVVVTGGSRGIGRAVCLAFAGNDTRIFFNYVSNGTEAEATVRLVEAAGGSAQAIQADITDEASVERFFKEVSAAANGVDVLVNNAGITRDNLMVRMKPVDWDAVIRTNLTGMFLCTRASVRSMIKRHFGRIINIGSVVGSIGNAGQVNYAAAKAGVIGFTKAIARELASRNITANVVSPGYIETDMTAALSDEVRRGLMAQIPLGRLGKPEDVAGIVRFLASDAAAYITGQVIHVSGGMVMDG</sequence>
<name>A0A7C4VRQ4_9BACT</name>
<dbReference type="InterPro" id="IPR011284">
    <property type="entry name" value="3oxo_ACP_reduc"/>
</dbReference>
<organism evidence="10">
    <name type="scientific">Desulfatirhabdium butyrativorans</name>
    <dbReference type="NCBI Taxonomy" id="340467"/>
    <lineage>
        <taxon>Bacteria</taxon>
        <taxon>Pseudomonadati</taxon>
        <taxon>Thermodesulfobacteriota</taxon>
        <taxon>Desulfobacteria</taxon>
        <taxon>Desulfobacterales</taxon>
        <taxon>Desulfatirhabdiaceae</taxon>
        <taxon>Desulfatirhabdium</taxon>
    </lineage>
</organism>
<dbReference type="EMBL" id="DSUH01000356">
    <property type="protein sequence ID" value="HGU34229.1"/>
    <property type="molecule type" value="Genomic_DNA"/>
</dbReference>
<dbReference type="Gene3D" id="3.40.50.720">
    <property type="entry name" value="NAD(P)-binding Rossmann-like Domain"/>
    <property type="match status" value="1"/>
</dbReference>
<feature type="binding site" evidence="7">
    <location>
        <position position="89"/>
    </location>
    <ligand>
        <name>NADP(+)</name>
        <dbReference type="ChEBI" id="CHEBI:58349"/>
    </ligand>
</feature>
<feature type="active site" description="Proton acceptor" evidence="6">
    <location>
        <position position="154"/>
    </location>
</feature>
<evidence type="ECO:0000256" key="3">
    <source>
        <dbReference type="ARBA" id="ARBA00022857"/>
    </source>
</evidence>
<dbReference type="InterPro" id="IPR036291">
    <property type="entry name" value="NAD(P)-bd_dom_sf"/>
</dbReference>
<gene>
    <name evidence="10" type="primary">fabG</name>
    <name evidence="10" type="ORF">ENS29_15495</name>
</gene>
<dbReference type="InterPro" id="IPR020904">
    <property type="entry name" value="Sc_DH/Rdtase_CS"/>
</dbReference>
<protein>
    <recommendedName>
        <fullName evidence="8">3-oxoacyl-[acyl-carrier-protein] reductase</fullName>
        <ecNumber evidence="8">1.1.1.100</ecNumber>
    </recommendedName>
</protein>
<dbReference type="EC" id="1.1.1.100" evidence="8"/>
<evidence type="ECO:0000313" key="10">
    <source>
        <dbReference type="EMBL" id="HGU34229.1"/>
    </source>
</evidence>
<dbReference type="PRINTS" id="PR00081">
    <property type="entry name" value="GDHRDH"/>
</dbReference>
<feature type="binding site" evidence="7">
    <location>
        <begin position="154"/>
        <end position="158"/>
    </location>
    <ligand>
        <name>NADP(+)</name>
        <dbReference type="ChEBI" id="CHEBI:58349"/>
    </ligand>
</feature>
<feature type="domain" description="Ketoreductase" evidence="9">
    <location>
        <begin position="5"/>
        <end position="190"/>
    </location>
</feature>
<keyword evidence="8" id="KW-0276">Fatty acid metabolism</keyword>
<dbReference type="NCBIfam" id="NF009466">
    <property type="entry name" value="PRK12826.1-2"/>
    <property type="match status" value="1"/>
</dbReference>
<evidence type="ECO:0000256" key="5">
    <source>
        <dbReference type="ARBA" id="ARBA00048508"/>
    </source>
</evidence>
<dbReference type="PANTHER" id="PTHR42879:SF2">
    <property type="entry name" value="3-OXOACYL-[ACYL-CARRIER-PROTEIN] REDUCTASE FABG"/>
    <property type="match status" value="1"/>
</dbReference>
<evidence type="ECO:0000256" key="1">
    <source>
        <dbReference type="ARBA" id="ARBA00002607"/>
    </source>
</evidence>
<comment type="function">
    <text evidence="1 8">Catalyzes the NADPH-dependent reduction of beta-ketoacyl-ACP substrates to beta-hydroxyacyl-ACP products, the first reductive step in the elongation cycle of fatty acid biosynthesis.</text>
</comment>
<proteinExistence type="inferred from homology"/>
<evidence type="ECO:0000259" key="9">
    <source>
        <dbReference type="SMART" id="SM00822"/>
    </source>
</evidence>
<keyword evidence="8" id="KW-0443">Lipid metabolism</keyword>
<comment type="subunit">
    <text evidence="8">Homotetramer.</text>
</comment>
<comment type="caution">
    <text evidence="10">The sequence shown here is derived from an EMBL/GenBank/DDBJ whole genome shotgun (WGS) entry which is preliminary data.</text>
</comment>
<dbReference type="FunFam" id="3.40.50.720:FF:000115">
    <property type="entry name" value="3-oxoacyl-[acyl-carrier-protein] reductase FabG"/>
    <property type="match status" value="1"/>
</dbReference>
<dbReference type="InterPro" id="IPR002347">
    <property type="entry name" value="SDR_fam"/>
</dbReference>
<dbReference type="PROSITE" id="PS00061">
    <property type="entry name" value="ADH_SHORT"/>
    <property type="match status" value="1"/>
</dbReference>
<keyword evidence="8" id="KW-0275">Fatty acid biosynthesis</keyword>
<feature type="binding site" evidence="7">
    <location>
        <begin position="11"/>
        <end position="14"/>
    </location>
    <ligand>
        <name>NADP(+)</name>
        <dbReference type="ChEBI" id="CHEBI:58349"/>
    </ligand>
</feature>
<comment type="similarity">
    <text evidence="2 8">Belongs to the short-chain dehydrogenases/reductases (SDR) family.</text>
</comment>
<dbReference type="UniPathway" id="UPA00094"/>
<keyword evidence="4 8" id="KW-0560">Oxidoreductase</keyword>
<accession>A0A7C4VRQ4</accession>
<dbReference type="GO" id="GO:0006633">
    <property type="term" value="P:fatty acid biosynthetic process"/>
    <property type="evidence" value="ECO:0007669"/>
    <property type="project" value="UniProtKB-UniPathway"/>
</dbReference>
<feature type="binding site" evidence="7">
    <location>
        <position position="187"/>
    </location>
    <ligand>
        <name>NADP(+)</name>
        <dbReference type="ChEBI" id="CHEBI:58349"/>
    </ligand>
</feature>
<dbReference type="CDD" id="cd05333">
    <property type="entry name" value="BKR_SDR_c"/>
    <property type="match status" value="1"/>
</dbReference>
<dbReference type="GO" id="GO:0051287">
    <property type="term" value="F:NAD binding"/>
    <property type="evidence" value="ECO:0007669"/>
    <property type="project" value="UniProtKB-UniRule"/>
</dbReference>
<dbReference type="PANTHER" id="PTHR42879">
    <property type="entry name" value="3-OXOACYL-(ACYL-CARRIER-PROTEIN) REDUCTASE"/>
    <property type="match status" value="1"/>
</dbReference>
<dbReference type="Pfam" id="PF13561">
    <property type="entry name" value="adh_short_C2"/>
    <property type="match status" value="1"/>
</dbReference>
<evidence type="ECO:0000256" key="2">
    <source>
        <dbReference type="ARBA" id="ARBA00006484"/>
    </source>
</evidence>
<evidence type="ECO:0000256" key="6">
    <source>
        <dbReference type="PIRSR" id="PIRSR611284-1"/>
    </source>
</evidence>
<comment type="catalytic activity">
    <reaction evidence="5 8">
        <text>a (3R)-hydroxyacyl-[ACP] + NADP(+) = a 3-oxoacyl-[ACP] + NADPH + H(+)</text>
        <dbReference type="Rhea" id="RHEA:17397"/>
        <dbReference type="Rhea" id="RHEA-COMP:9916"/>
        <dbReference type="Rhea" id="RHEA-COMP:9945"/>
        <dbReference type="ChEBI" id="CHEBI:15378"/>
        <dbReference type="ChEBI" id="CHEBI:57783"/>
        <dbReference type="ChEBI" id="CHEBI:58349"/>
        <dbReference type="ChEBI" id="CHEBI:78776"/>
        <dbReference type="ChEBI" id="CHEBI:78827"/>
        <dbReference type="EC" id="1.1.1.100"/>
    </reaction>
</comment>
<dbReference type="SMART" id="SM00822">
    <property type="entry name" value="PKS_KR"/>
    <property type="match status" value="1"/>
</dbReference>
<evidence type="ECO:0000256" key="8">
    <source>
        <dbReference type="RuleBase" id="RU366074"/>
    </source>
</evidence>
<reference evidence="10" key="1">
    <citation type="journal article" date="2020" name="mSystems">
        <title>Genome- and Community-Level Interaction Insights into Carbon Utilization and Element Cycling Functions of Hydrothermarchaeota in Hydrothermal Sediment.</title>
        <authorList>
            <person name="Zhou Z."/>
            <person name="Liu Y."/>
            <person name="Xu W."/>
            <person name="Pan J."/>
            <person name="Luo Z.H."/>
            <person name="Li M."/>
        </authorList>
    </citation>
    <scope>NUCLEOTIDE SEQUENCE [LARGE SCALE GENOMIC DNA]</scope>
    <source>
        <strain evidence="10">SpSt-477</strain>
    </source>
</reference>
<dbReference type="SUPFAM" id="SSF51735">
    <property type="entry name" value="NAD(P)-binding Rossmann-fold domains"/>
    <property type="match status" value="1"/>
</dbReference>
<dbReference type="NCBIfam" id="TIGR01830">
    <property type="entry name" value="3oxo_ACP_reduc"/>
    <property type="match status" value="1"/>
</dbReference>
<evidence type="ECO:0000256" key="7">
    <source>
        <dbReference type="PIRSR" id="PIRSR611284-2"/>
    </source>
</evidence>
<dbReference type="AlphaFoldDB" id="A0A7C4VRQ4"/>
<keyword evidence="3 7" id="KW-0521">NADP</keyword>
<dbReference type="InterPro" id="IPR057326">
    <property type="entry name" value="KR_dom"/>
</dbReference>